<gene>
    <name evidence="2" type="ORF">M440DRAFT_217588</name>
</gene>
<evidence type="ECO:0000313" key="2">
    <source>
        <dbReference type="EMBL" id="PTB71387.1"/>
    </source>
</evidence>
<protein>
    <submittedName>
        <fullName evidence="2">Uncharacterized protein</fullName>
    </submittedName>
</protein>
<evidence type="ECO:0000313" key="3">
    <source>
        <dbReference type="Proteomes" id="UP000240760"/>
    </source>
</evidence>
<feature type="region of interest" description="Disordered" evidence="1">
    <location>
        <begin position="152"/>
        <end position="178"/>
    </location>
</feature>
<accession>A0A2T4BPY8</accession>
<keyword evidence="3" id="KW-1185">Reference proteome</keyword>
<dbReference type="AlphaFoldDB" id="A0A2T4BPY8"/>
<dbReference type="Proteomes" id="UP000240760">
    <property type="component" value="Unassembled WGS sequence"/>
</dbReference>
<dbReference type="EMBL" id="KZ679149">
    <property type="protein sequence ID" value="PTB71387.1"/>
    <property type="molecule type" value="Genomic_DNA"/>
</dbReference>
<evidence type="ECO:0000256" key="1">
    <source>
        <dbReference type="SAM" id="MobiDB-lite"/>
    </source>
</evidence>
<reference evidence="2 3" key="1">
    <citation type="submission" date="2016-07" db="EMBL/GenBank/DDBJ databases">
        <title>Multiple horizontal gene transfer events from other fungi enriched the ability of initially mycotrophic Trichoderma (Ascomycota) to feed on dead plant biomass.</title>
        <authorList>
            <consortium name="DOE Joint Genome Institute"/>
            <person name="Aerts A."/>
            <person name="Atanasova L."/>
            <person name="Chenthamara K."/>
            <person name="Zhang J."/>
            <person name="Grujic M."/>
            <person name="Henrissat B."/>
            <person name="Kuo A."/>
            <person name="Salamov A."/>
            <person name="Lipzen A."/>
            <person name="Labutti K."/>
            <person name="Barry K."/>
            <person name="Miao Y."/>
            <person name="Rahimi M.J."/>
            <person name="Shen Q."/>
            <person name="Grigoriev I.V."/>
            <person name="Kubicek C.P."/>
            <person name="Druzhinina I.S."/>
        </authorList>
    </citation>
    <scope>NUCLEOTIDE SEQUENCE [LARGE SCALE GENOMIC DNA]</scope>
    <source>
        <strain evidence="2 3">ATCC 18648</strain>
    </source>
</reference>
<organism evidence="2 3">
    <name type="scientific">Trichoderma longibrachiatum ATCC 18648</name>
    <dbReference type="NCBI Taxonomy" id="983965"/>
    <lineage>
        <taxon>Eukaryota</taxon>
        <taxon>Fungi</taxon>
        <taxon>Dikarya</taxon>
        <taxon>Ascomycota</taxon>
        <taxon>Pezizomycotina</taxon>
        <taxon>Sordariomycetes</taxon>
        <taxon>Hypocreomycetidae</taxon>
        <taxon>Hypocreales</taxon>
        <taxon>Hypocreaceae</taxon>
        <taxon>Trichoderma</taxon>
    </lineage>
</organism>
<proteinExistence type="predicted"/>
<sequence>MLPYLVGYSYCTRTQICLVLYLYRKWLCCDTVLRMYRLYNTNSMSARSTKHSVQLHNLNKNRNTSRSSSGDGFGTSGLSWENSAEQWISVSAIDKSQCRKRSRVSSQFTSRSPSNPGTIYSRNFDLIFAIHRPSSPSSMHLFFSHTPCHGPPITSDYPPANPQSRKGKTEDTNTQKPATCPEATARLNQSKCLVSFHRGSLGFHSPSEWQSVNLLIYCSVSVSIPISLPIDPYPIHPSR</sequence>
<name>A0A2T4BPY8_TRILO</name>